<dbReference type="EMBL" id="JRNI01000017">
    <property type="protein sequence ID" value="KGF31093.1"/>
    <property type="molecule type" value="Genomic_DNA"/>
</dbReference>
<accession>A0A095Z8V5</accession>
<dbReference type="AlphaFoldDB" id="A0A095Z8V5"/>
<reference evidence="2 3" key="1">
    <citation type="submission" date="2014-07" db="EMBL/GenBank/DDBJ databases">
        <authorList>
            <person name="McCorrison J."/>
            <person name="Sanka R."/>
            <person name="Torralba M."/>
            <person name="Gillis M."/>
            <person name="Haft D.H."/>
            <person name="Methe B."/>
            <person name="Sutton G."/>
            <person name="Nelson K.E."/>
        </authorList>
    </citation>
    <scope>NUCLEOTIDE SEQUENCE [LARGE SCALE GENOMIC DNA]</scope>
    <source>
        <strain evidence="2 3">DNF00040</strain>
    </source>
</reference>
<organism evidence="2 3">
    <name type="scientific">Oligella urethralis DNF00040</name>
    <dbReference type="NCBI Taxonomy" id="1401065"/>
    <lineage>
        <taxon>Bacteria</taxon>
        <taxon>Pseudomonadati</taxon>
        <taxon>Pseudomonadota</taxon>
        <taxon>Betaproteobacteria</taxon>
        <taxon>Burkholderiales</taxon>
        <taxon>Alcaligenaceae</taxon>
        <taxon>Oligella</taxon>
    </lineage>
</organism>
<keyword evidence="1" id="KW-0472">Membrane</keyword>
<dbReference type="Pfam" id="PF11391">
    <property type="entry name" value="DUF2798"/>
    <property type="match status" value="1"/>
</dbReference>
<dbReference type="InterPro" id="IPR021529">
    <property type="entry name" value="DUF2798"/>
</dbReference>
<gene>
    <name evidence="2" type="ORF">HMPREF2130_04730</name>
</gene>
<dbReference type="eggNOG" id="ENOG5033184">
    <property type="taxonomic scope" value="Bacteria"/>
</dbReference>
<sequence>MKKHTHFFFGLLPKLPASSIHWLMPLLLSGIMSGVVSAYNTIKNLGLVDGIFPIWLNNWLQSWLIAFPLVLIILPILRCVVGTMIYTPTKKQ</sequence>
<evidence type="ECO:0000313" key="2">
    <source>
        <dbReference type="EMBL" id="KGF31093.1"/>
    </source>
</evidence>
<evidence type="ECO:0000256" key="1">
    <source>
        <dbReference type="SAM" id="Phobius"/>
    </source>
</evidence>
<keyword evidence="1" id="KW-0812">Transmembrane</keyword>
<feature type="transmembrane region" description="Helical" evidence="1">
    <location>
        <begin position="20"/>
        <end position="42"/>
    </location>
</feature>
<keyword evidence="1" id="KW-1133">Transmembrane helix</keyword>
<proteinExistence type="predicted"/>
<dbReference type="RefSeq" id="WP_081941510.1">
    <property type="nucleotide sequence ID" value="NZ_JRNI01000017.1"/>
</dbReference>
<protein>
    <recommendedName>
        <fullName evidence="4">DUF2798 domain-containing protein</fullName>
    </recommendedName>
</protein>
<comment type="caution">
    <text evidence="2">The sequence shown here is derived from an EMBL/GenBank/DDBJ whole genome shotgun (WGS) entry which is preliminary data.</text>
</comment>
<feature type="transmembrane region" description="Helical" evidence="1">
    <location>
        <begin position="62"/>
        <end position="86"/>
    </location>
</feature>
<name>A0A095Z8V5_9BURK</name>
<evidence type="ECO:0008006" key="4">
    <source>
        <dbReference type="Google" id="ProtNLM"/>
    </source>
</evidence>
<dbReference type="OrthoDB" id="4557675at2"/>
<keyword evidence="3" id="KW-1185">Reference proteome</keyword>
<evidence type="ECO:0000313" key="3">
    <source>
        <dbReference type="Proteomes" id="UP000029629"/>
    </source>
</evidence>
<dbReference type="Proteomes" id="UP000029629">
    <property type="component" value="Unassembled WGS sequence"/>
</dbReference>